<gene>
    <name evidence="2" type="ORF">HZH66_003497</name>
</gene>
<feature type="region of interest" description="Disordered" evidence="1">
    <location>
        <begin position="142"/>
        <end position="162"/>
    </location>
</feature>
<feature type="compositionally biased region" description="Basic residues" evidence="1">
    <location>
        <begin position="143"/>
        <end position="162"/>
    </location>
</feature>
<dbReference type="EMBL" id="JACSEA010000003">
    <property type="protein sequence ID" value="KAF7404591.1"/>
    <property type="molecule type" value="Genomic_DNA"/>
</dbReference>
<evidence type="ECO:0000313" key="2">
    <source>
        <dbReference type="EMBL" id="KAF7404591.1"/>
    </source>
</evidence>
<organism evidence="2 3">
    <name type="scientific">Vespula vulgaris</name>
    <name type="common">Yellow jacket</name>
    <name type="synonym">Wasp</name>
    <dbReference type="NCBI Taxonomy" id="7454"/>
    <lineage>
        <taxon>Eukaryota</taxon>
        <taxon>Metazoa</taxon>
        <taxon>Ecdysozoa</taxon>
        <taxon>Arthropoda</taxon>
        <taxon>Hexapoda</taxon>
        <taxon>Insecta</taxon>
        <taxon>Pterygota</taxon>
        <taxon>Neoptera</taxon>
        <taxon>Endopterygota</taxon>
        <taxon>Hymenoptera</taxon>
        <taxon>Apocrita</taxon>
        <taxon>Aculeata</taxon>
        <taxon>Vespoidea</taxon>
        <taxon>Vespidae</taxon>
        <taxon>Vespinae</taxon>
        <taxon>Vespula</taxon>
    </lineage>
</organism>
<evidence type="ECO:0008006" key="4">
    <source>
        <dbReference type="Google" id="ProtNLM"/>
    </source>
</evidence>
<dbReference type="Proteomes" id="UP000614350">
    <property type="component" value="Unassembled WGS sequence"/>
</dbReference>
<protein>
    <recommendedName>
        <fullName evidence="4">Potassium voltage-gated channel subfamily KQT member 1</fullName>
    </recommendedName>
</protein>
<keyword evidence="3" id="KW-1185">Reference proteome</keyword>
<feature type="region of interest" description="Disordered" evidence="1">
    <location>
        <begin position="1"/>
        <end position="97"/>
    </location>
</feature>
<feature type="compositionally biased region" description="Gly residues" evidence="1">
    <location>
        <begin position="31"/>
        <end position="41"/>
    </location>
</feature>
<name>A0A834KF47_VESVU</name>
<evidence type="ECO:0000313" key="3">
    <source>
        <dbReference type="Proteomes" id="UP000614350"/>
    </source>
</evidence>
<proteinExistence type="predicted"/>
<dbReference type="AlphaFoldDB" id="A0A834KF47"/>
<accession>A0A834KF47</accession>
<feature type="compositionally biased region" description="Polar residues" evidence="1">
    <location>
        <begin position="60"/>
        <end position="75"/>
    </location>
</feature>
<sequence length="247" mass="28217">MPLEEVQGLLLPPSRTGNRGPLNVTIVQVGRGNGAGTGDGGSDLLRLEPPSDLRPAPSPLSDTSTTLQSDNNDTFTGGVDPRLLLGGTGTGGDRNTWEGRYHVKEHRRAGKATFQGQVYNFLERPTGWKCFLYHFSVKDKKERKEKKRKRKTEKSERKRRSNQGRARELRWELFNVDRSPRLLRLFISGQRPAFIVSTASLYRTLITRHVDHCRQLNMRGLRTQANFTLQLHVENNCYGQFRIRLKY</sequence>
<comment type="caution">
    <text evidence="2">The sequence shown here is derived from an EMBL/GenBank/DDBJ whole genome shotgun (WGS) entry which is preliminary data.</text>
</comment>
<reference evidence="2" key="1">
    <citation type="journal article" date="2020" name="G3 (Bethesda)">
        <title>High-Quality Assemblies for Three Invasive Social Wasps from the &lt;i&gt;Vespula&lt;/i&gt; Genus.</title>
        <authorList>
            <person name="Harrop T.W.R."/>
            <person name="Guhlin J."/>
            <person name="McLaughlin G.M."/>
            <person name="Permina E."/>
            <person name="Stockwell P."/>
            <person name="Gilligan J."/>
            <person name="Le Lec M.F."/>
            <person name="Gruber M.A.M."/>
            <person name="Quinn O."/>
            <person name="Lovegrove M."/>
            <person name="Duncan E.J."/>
            <person name="Remnant E.J."/>
            <person name="Van Eeckhoven J."/>
            <person name="Graham B."/>
            <person name="Knapp R.A."/>
            <person name="Langford K.W."/>
            <person name="Kronenberg Z."/>
            <person name="Press M.O."/>
            <person name="Eacker S.M."/>
            <person name="Wilson-Rankin E.E."/>
            <person name="Purcell J."/>
            <person name="Lester P.J."/>
            <person name="Dearden P.K."/>
        </authorList>
    </citation>
    <scope>NUCLEOTIDE SEQUENCE</scope>
    <source>
        <strain evidence="2">Marl-1</strain>
    </source>
</reference>
<evidence type="ECO:0000256" key="1">
    <source>
        <dbReference type="SAM" id="MobiDB-lite"/>
    </source>
</evidence>